<dbReference type="Pfam" id="PF00250">
    <property type="entry name" value="Forkhead"/>
    <property type="match status" value="1"/>
</dbReference>
<evidence type="ECO:0000313" key="7">
    <source>
        <dbReference type="Proteomes" id="UP000225706"/>
    </source>
</evidence>
<dbReference type="PRINTS" id="PR00053">
    <property type="entry name" value="FORKHEAD"/>
</dbReference>
<evidence type="ECO:0000256" key="1">
    <source>
        <dbReference type="ARBA" id="ARBA00023125"/>
    </source>
</evidence>
<evidence type="ECO:0000313" key="6">
    <source>
        <dbReference type="EMBL" id="PFX18904.1"/>
    </source>
</evidence>
<dbReference type="CDD" id="cd20035">
    <property type="entry name" value="FH_FOXQ2-like"/>
    <property type="match status" value="1"/>
</dbReference>
<dbReference type="GO" id="GO:0005634">
    <property type="term" value="C:nucleus"/>
    <property type="evidence" value="ECO:0007669"/>
    <property type="project" value="UniProtKB-SubCell"/>
</dbReference>
<dbReference type="Gene3D" id="1.10.10.10">
    <property type="entry name" value="Winged helix-like DNA-binding domain superfamily/Winged helix DNA-binding domain"/>
    <property type="match status" value="1"/>
</dbReference>
<dbReference type="OrthoDB" id="5954824at2759"/>
<dbReference type="InterPro" id="IPR001766">
    <property type="entry name" value="Fork_head_dom"/>
</dbReference>
<keyword evidence="1 3" id="KW-0238">DNA-binding</keyword>
<dbReference type="InterPro" id="IPR036390">
    <property type="entry name" value="WH_DNA-bd_sf"/>
</dbReference>
<feature type="DNA-binding region" description="Fork-head" evidence="3">
    <location>
        <begin position="96"/>
        <end position="189"/>
    </location>
</feature>
<comment type="subcellular location">
    <subcellularLocation>
        <location evidence="3">Nucleus</location>
    </subcellularLocation>
</comment>
<dbReference type="SUPFAM" id="SSF46785">
    <property type="entry name" value="Winged helix' DNA-binding domain"/>
    <property type="match status" value="1"/>
</dbReference>
<dbReference type="PROSITE" id="PS00658">
    <property type="entry name" value="FORK_HEAD_2"/>
    <property type="match status" value="1"/>
</dbReference>
<dbReference type="SMART" id="SM00339">
    <property type="entry name" value="FH"/>
    <property type="match status" value="1"/>
</dbReference>
<dbReference type="GO" id="GO:0009653">
    <property type="term" value="P:anatomical structure morphogenesis"/>
    <property type="evidence" value="ECO:0007669"/>
    <property type="project" value="TreeGrafter"/>
</dbReference>
<name>A0A2B4RKH6_STYPI</name>
<sequence>MSRFSYHDFKTFHERDLNDLYSEKLQIDKKDESPHEFLGTRMTEVQKKEQENENRELTEEVRDTTTPKQDSDDEIKNDREKSTDEDKTKRSKDDERNSETFVAVIAQAILSVPTKRMTLSSIYNFIARNYPHFDKEKGPGWRNSVRHNLSSNDCFVKASRAENGKGHYWMIHPKDLPEFAKGNFRRRRKPRRPKCSHPLMFRESPFLYHSFPPSFSTFPYTAHLRSAPGDVPTELPVPLPYGSSERTLSPAFRPRLGLLPGPNIVVVFVQHRKEDLSPFLALEATNNRSKRN</sequence>
<dbReference type="InterPro" id="IPR050211">
    <property type="entry name" value="FOX_domain-containing"/>
</dbReference>
<dbReference type="InterPro" id="IPR047519">
    <property type="entry name" value="FH_FOXQ2-like"/>
</dbReference>
<dbReference type="AlphaFoldDB" id="A0A2B4RKH6"/>
<evidence type="ECO:0000256" key="3">
    <source>
        <dbReference type="PROSITE-ProRule" id="PRU00089"/>
    </source>
</evidence>
<organism evidence="6 7">
    <name type="scientific">Stylophora pistillata</name>
    <name type="common">Smooth cauliflower coral</name>
    <dbReference type="NCBI Taxonomy" id="50429"/>
    <lineage>
        <taxon>Eukaryota</taxon>
        <taxon>Metazoa</taxon>
        <taxon>Cnidaria</taxon>
        <taxon>Anthozoa</taxon>
        <taxon>Hexacorallia</taxon>
        <taxon>Scleractinia</taxon>
        <taxon>Astrocoeniina</taxon>
        <taxon>Pocilloporidae</taxon>
        <taxon>Stylophora</taxon>
    </lineage>
</organism>
<dbReference type="PROSITE" id="PS50039">
    <property type="entry name" value="FORK_HEAD_3"/>
    <property type="match status" value="1"/>
</dbReference>
<dbReference type="EMBL" id="LSMT01000386">
    <property type="protein sequence ID" value="PFX18904.1"/>
    <property type="molecule type" value="Genomic_DNA"/>
</dbReference>
<evidence type="ECO:0000256" key="4">
    <source>
        <dbReference type="SAM" id="MobiDB-lite"/>
    </source>
</evidence>
<feature type="domain" description="Fork-head" evidence="5">
    <location>
        <begin position="96"/>
        <end position="189"/>
    </location>
</feature>
<gene>
    <name evidence="6" type="primary">foxi1e</name>
    <name evidence="6" type="ORF">AWC38_SpisGene16709</name>
</gene>
<comment type="caution">
    <text evidence="6">The sequence shown here is derived from an EMBL/GenBank/DDBJ whole genome shotgun (WGS) entry which is preliminary data.</text>
</comment>
<accession>A0A2B4RKH6</accession>
<dbReference type="GO" id="GO:0000981">
    <property type="term" value="F:DNA-binding transcription factor activity, RNA polymerase II-specific"/>
    <property type="evidence" value="ECO:0007669"/>
    <property type="project" value="TreeGrafter"/>
</dbReference>
<dbReference type="PANTHER" id="PTHR11829:SF343">
    <property type="entry name" value="FORK-HEAD DOMAIN-CONTAINING PROTEIN"/>
    <property type="match status" value="1"/>
</dbReference>
<dbReference type="PANTHER" id="PTHR11829">
    <property type="entry name" value="FORKHEAD BOX PROTEIN"/>
    <property type="match status" value="1"/>
</dbReference>
<dbReference type="STRING" id="50429.A0A2B4RKH6"/>
<keyword evidence="7" id="KW-1185">Reference proteome</keyword>
<feature type="region of interest" description="Disordered" evidence="4">
    <location>
        <begin position="28"/>
        <end position="96"/>
    </location>
</feature>
<reference evidence="7" key="1">
    <citation type="journal article" date="2017" name="bioRxiv">
        <title>Comparative analysis of the genomes of Stylophora pistillata and Acropora digitifera provides evidence for extensive differences between species of corals.</title>
        <authorList>
            <person name="Voolstra C.R."/>
            <person name="Li Y."/>
            <person name="Liew Y.J."/>
            <person name="Baumgarten S."/>
            <person name="Zoccola D."/>
            <person name="Flot J.-F."/>
            <person name="Tambutte S."/>
            <person name="Allemand D."/>
            <person name="Aranda M."/>
        </authorList>
    </citation>
    <scope>NUCLEOTIDE SEQUENCE [LARGE SCALE GENOMIC DNA]</scope>
</reference>
<feature type="compositionally biased region" description="Basic and acidic residues" evidence="4">
    <location>
        <begin position="44"/>
        <end position="65"/>
    </location>
</feature>
<proteinExistence type="predicted"/>
<dbReference type="Proteomes" id="UP000225706">
    <property type="component" value="Unassembled WGS sequence"/>
</dbReference>
<dbReference type="InterPro" id="IPR036388">
    <property type="entry name" value="WH-like_DNA-bd_sf"/>
</dbReference>
<dbReference type="GO" id="GO:0030154">
    <property type="term" value="P:cell differentiation"/>
    <property type="evidence" value="ECO:0007669"/>
    <property type="project" value="TreeGrafter"/>
</dbReference>
<evidence type="ECO:0000259" key="5">
    <source>
        <dbReference type="PROSITE" id="PS50039"/>
    </source>
</evidence>
<evidence type="ECO:0000256" key="2">
    <source>
        <dbReference type="ARBA" id="ARBA00023242"/>
    </source>
</evidence>
<dbReference type="GO" id="GO:0000978">
    <property type="term" value="F:RNA polymerase II cis-regulatory region sequence-specific DNA binding"/>
    <property type="evidence" value="ECO:0007669"/>
    <property type="project" value="TreeGrafter"/>
</dbReference>
<dbReference type="InterPro" id="IPR030456">
    <property type="entry name" value="TF_fork_head_CS_2"/>
</dbReference>
<feature type="compositionally biased region" description="Basic and acidic residues" evidence="4">
    <location>
        <begin position="74"/>
        <end position="96"/>
    </location>
</feature>
<keyword evidence="2 3" id="KW-0539">Nucleus</keyword>
<protein>
    <submittedName>
        <fullName evidence="6">Forkhead box protein I1-ema</fullName>
    </submittedName>
</protein>